<organism evidence="5 6">
    <name type="scientific">OM182 bacterium</name>
    <dbReference type="NCBI Taxonomy" id="2510334"/>
    <lineage>
        <taxon>Bacteria</taxon>
        <taxon>Pseudomonadati</taxon>
        <taxon>Pseudomonadota</taxon>
        <taxon>Gammaproteobacteria</taxon>
        <taxon>OMG group</taxon>
        <taxon>OM182 clade</taxon>
    </lineage>
</organism>
<protein>
    <submittedName>
        <fullName evidence="5">Acetyl-CoA acetyltransferase</fullName>
    </submittedName>
</protein>
<dbReference type="Gene3D" id="3.40.47.10">
    <property type="match status" value="1"/>
</dbReference>
<dbReference type="PANTHER" id="PTHR18919">
    <property type="entry name" value="ACETYL-COA C-ACYLTRANSFERASE"/>
    <property type="match status" value="1"/>
</dbReference>
<comment type="similarity">
    <text evidence="1">Belongs to the thiolase-like superfamily. Thiolase family.</text>
</comment>
<proteinExistence type="inferred from homology"/>
<name>A0A520RTY8_9GAMM</name>
<evidence type="ECO:0000313" key="5">
    <source>
        <dbReference type="EMBL" id="RZO73712.1"/>
    </source>
</evidence>
<dbReference type="EMBL" id="SHAH01000119">
    <property type="protein sequence ID" value="RZO73712.1"/>
    <property type="molecule type" value="Genomic_DNA"/>
</dbReference>
<dbReference type="Proteomes" id="UP000320404">
    <property type="component" value="Unassembled WGS sequence"/>
</dbReference>
<dbReference type="AlphaFoldDB" id="A0A520RTY8"/>
<evidence type="ECO:0000256" key="1">
    <source>
        <dbReference type="ARBA" id="ARBA00010982"/>
    </source>
</evidence>
<dbReference type="InterPro" id="IPR016039">
    <property type="entry name" value="Thiolase-like"/>
</dbReference>
<evidence type="ECO:0000259" key="4">
    <source>
        <dbReference type="Pfam" id="PF18313"/>
    </source>
</evidence>
<accession>A0A520RTY8</accession>
<keyword evidence="3" id="KW-0012">Acyltransferase</keyword>
<dbReference type="SUPFAM" id="SSF53901">
    <property type="entry name" value="Thiolase-like"/>
    <property type="match status" value="1"/>
</dbReference>
<evidence type="ECO:0000256" key="2">
    <source>
        <dbReference type="ARBA" id="ARBA00022679"/>
    </source>
</evidence>
<gene>
    <name evidence="5" type="ORF">EVA69_06485</name>
</gene>
<reference evidence="5 6" key="1">
    <citation type="submission" date="2019-02" db="EMBL/GenBank/DDBJ databases">
        <title>Prokaryotic population dynamics and viral predation in marine succession experiment using metagenomics: the confinement effect.</title>
        <authorList>
            <person name="Haro-Moreno J.M."/>
            <person name="Rodriguez-Valera F."/>
            <person name="Lopez-Perez M."/>
        </authorList>
    </citation>
    <scope>NUCLEOTIDE SEQUENCE [LARGE SCALE GENOMIC DNA]</scope>
    <source>
        <strain evidence="5">MED-G158</strain>
    </source>
</reference>
<dbReference type="Gene3D" id="2.40.50.840">
    <property type="match status" value="1"/>
</dbReference>
<comment type="caution">
    <text evidence="5">The sequence shown here is derived from an EMBL/GenBank/DDBJ whole genome shotgun (WGS) entry which is preliminary data.</text>
</comment>
<evidence type="ECO:0000256" key="3">
    <source>
        <dbReference type="ARBA" id="ARBA00023315"/>
    </source>
</evidence>
<dbReference type="Pfam" id="PF18313">
    <property type="entry name" value="TLP1_add_C"/>
    <property type="match status" value="1"/>
</dbReference>
<dbReference type="GO" id="GO:0016746">
    <property type="term" value="F:acyltransferase activity"/>
    <property type="evidence" value="ECO:0007669"/>
    <property type="project" value="UniProtKB-KW"/>
</dbReference>
<keyword evidence="2 5" id="KW-0808">Transferase</keyword>
<dbReference type="InterPro" id="IPR040771">
    <property type="entry name" value="TLP1_add_C"/>
</dbReference>
<sequence>MKDEPDKTLPPSTPVLIGAGQFMEKGKSPSVSLPPMGIAAAAGQRALDDTGAPKQVAAALDALVSVRIFPDSWNRPRDPNPFGRAENPPFAIASRLGAEPELGIYGNVGGNTPQKYINEMAVRIVRGEIEMAMVVGGEALKTAQLAVRESIDLDWQEQDNRAFEDRGIGESLSTPHEFAHGLGVPIQTYPLFENALRHRDQHSLQSHLAAMASLMQPFNAVASQNPYASYGEPRSAQELATVTAENRFICLPYPKWMNAMDGVNQGAAVILTSVAKARELDIGEDKWVFLHGCSEANERLLVSERLNYSSSPALGMNTRQALAMAGKTLAEMEYFDIYSCFPSAVAIACEELGLACDDPRGLTVTGGLPFFGGPGNNYSLHGIASMVEKLRRKPSAFGLITANGGYLTKHASGVYSCQPLASEWQLPDSDSIQREVDSLDYPVFTETPQGDATIETYTVCFKRGEPVRSIVIGRLLTTDERFVANTAAEPQLFDDLIKHDWIGRRGQVRQCGELNLFEPV</sequence>
<dbReference type="PANTHER" id="PTHR18919:SF139">
    <property type="entry name" value="THIOLASE-LIKE PROTEIN TYPE 1 ADDITIONAL C-TERMINAL DOMAIN-CONTAINING PROTEIN"/>
    <property type="match status" value="1"/>
</dbReference>
<feature type="domain" description="Thiolase-like protein type 1 additional C-terminal" evidence="4">
    <location>
        <begin position="432"/>
        <end position="512"/>
    </location>
</feature>
<evidence type="ECO:0000313" key="6">
    <source>
        <dbReference type="Proteomes" id="UP000320404"/>
    </source>
</evidence>